<evidence type="ECO:0000313" key="1">
    <source>
        <dbReference type="EMBL" id="OWP63533.1"/>
    </source>
</evidence>
<gene>
    <name evidence="1" type="ORF">CDA63_08090</name>
</gene>
<organism evidence="1 2">
    <name type="scientific">Hymenobacter amundsenii</name>
    <dbReference type="NCBI Taxonomy" id="2006685"/>
    <lineage>
        <taxon>Bacteria</taxon>
        <taxon>Pseudomonadati</taxon>
        <taxon>Bacteroidota</taxon>
        <taxon>Cytophagia</taxon>
        <taxon>Cytophagales</taxon>
        <taxon>Hymenobacteraceae</taxon>
        <taxon>Hymenobacter</taxon>
    </lineage>
</organism>
<proteinExistence type="predicted"/>
<comment type="caution">
    <text evidence="1">The sequence shown here is derived from an EMBL/GenBank/DDBJ whole genome shotgun (WGS) entry which is preliminary data.</text>
</comment>
<dbReference type="Gene3D" id="2.20.110.10">
    <property type="entry name" value="Histone H3 K4-specific methyltransferase SET7/9 N-terminal domain"/>
    <property type="match status" value="1"/>
</dbReference>
<keyword evidence="2" id="KW-1185">Reference proteome</keyword>
<protein>
    <submittedName>
        <fullName evidence="1">Uncharacterized protein</fullName>
    </submittedName>
</protein>
<sequence>MAQRAVLANCVQSLTKDSSAFFFNEKYELSEAGCAVIKRLARIDTTGNFVGVVSDYRVSDGSLLAQLSYQDGEMNGPVTLYYSGGQTAAQGQMLQNQRSGNWQYWYPNGQPHQTLLFLLDENKFRTIAYWDSTGVQRVVNGTGQWRTRTEQGLLAVGPVRQGLMDGTWKAYFLQSKELATTEEFEAGIFRHGHLAQAQASGSDYRVSSRLPLEDPAPFLRAQFLLLGLNCVESRQRSQFELLKTVFRLPSVTIGSRRWADRLAQRLTRYRESSWYATLPPIATVRCNIDARGRYLDFSSNTPALREVVRRLVAGLPVWQPASYENIPVVSYIDISLDSKTGHVRVLPAARLTTDLLPNPQPTIWLK</sequence>
<evidence type="ECO:0000313" key="2">
    <source>
        <dbReference type="Proteomes" id="UP000197277"/>
    </source>
</evidence>
<dbReference type="AlphaFoldDB" id="A0A246FLE0"/>
<name>A0A246FLE0_9BACT</name>
<dbReference type="EMBL" id="NIRR01000010">
    <property type="protein sequence ID" value="OWP63533.1"/>
    <property type="molecule type" value="Genomic_DNA"/>
</dbReference>
<reference evidence="1 2" key="1">
    <citation type="submission" date="2017-06" db="EMBL/GenBank/DDBJ databases">
        <title>Hymenobacter amundsenii sp. nov. isolated from regoliths in Antarctica.</title>
        <authorList>
            <person name="Sedlacek I."/>
            <person name="Kralova S."/>
            <person name="Pantucek R."/>
            <person name="Svec P."/>
            <person name="Holochova P."/>
            <person name="Stankova E."/>
            <person name="Vrbovska V."/>
            <person name="Busse H.-J."/>
        </authorList>
    </citation>
    <scope>NUCLEOTIDE SEQUENCE [LARGE SCALE GENOMIC DNA]</scope>
    <source>
        <strain evidence="1 2">CCM 8682</strain>
    </source>
</reference>
<accession>A0A246FLE0</accession>
<dbReference type="SUPFAM" id="SSF82185">
    <property type="entry name" value="Histone H3 K4-specific methyltransferase SET7/9 N-terminal domain"/>
    <property type="match status" value="1"/>
</dbReference>
<dbReference type="Proteomes" id="UP000197277">
    <property type="component" value="Unassembled WGS sequence"/>
</dbReference>